<dbReference type="CDD" id="cd07344">
    <property type="entry name" value="M48_yhfN_like"/>
    <property type="match status" value="1"/>
</dbReference>
<dbReference type="InterPro" id="IPR053136">
    <property type="entry name" value="UTP_pyrophosphatase-like"/>
</dbReference>
<proteinExistence type="predicted"/>
<dbReference type="PANTHER" id="PTHR30399">
    <property type="entry name" value="UNCHARACTERIZED PROTEIN YGJP"/>
    <property type="match status" value="1"/>
</dbReference>
<dbReference type="RefSeq" id="WP_226952735.1">
    <property type="nucleotide sequence ID" value="NZ_JACDXW010000001.1"/>
</dbReference>
<name>A0ABS8C907_9BURK</name>
<evidence type="ECO:0000313" key="3">
    <source>
        <dbReference type="EMBL" id="MCB5362505.1"/>
    </source>
</evidence>
<accession>A0ABS8C907</accession>
<protein>
    <submittedName>
        <fullName evidence="3">M48 family metallopeptidase</fullName>
    </submittedName>
</protein>
<dbReference type="InterPro" id="IPR002725">
    <property type="entry name" value="YgjP-like_metallopeptidase"/>
</dbReference>
<feature type="region of interest" description="Disordered" evidence="1">
    <location>
        <begin position="1"/>
        <end position="31"/>
    </location>
</feature>
<sequence>MTSNSTEQLALFDTPPAPPAAPPPAIAPATHTNEAPIPIACPAQLAPGARWREVDTPTQPIGFVLRRSRRTSIGLTVGDDGIVVTAPKWVTLAQVDGAVREKARWLLDKMRQRHRRQQQLAMAETQWREGGRVPYMGQFITLRLGHSGHGHIFEGEPAKPQAGQVLHLALPADADSSRVRDTVHAWLQNMAKRQFDERLQHFLQRSGAVMQRWRLSSANTRWGSCNSEGNIMLNWRLIHFEPVIIDYVIAHEVAHLRHMNHGPAFWQEVGRLMPGFESARQTLRNHHPATLPLL</sequence>
<organism evidence="3 4">
    <name type="scientific">Mesopusillimonas faecipullorum</name>
    <dbReference type="NCBI Taxonomy" id="2755040"/>
    <lineage>
        <taxon>Bacteria</taxon>
        <taxon>Pseudomonadati</taxon>
        <taxon>Pseudomonadota</taxon>
        <taxon>Betaproteobacteria</taxon>
        <taxon>Burkholderiales</taxon>
        <taxon>Alcaligenaceae</taxon>
        <taxon>Mesopusillimonas</taxon>
    </lineage>
</organism>
<dbReference type="PANTHER" id="PTHR30399:SF1">
    <property type="entry name" value="UTP PYROPHOSPHATASE"/>
    <property type="match status" value="1"/>
</dbReference>
<feature type="compositionally biased region" description="Pro residues" evidence="1">
    <location>
        <begin position="15"/>
        <end position="26"/>
    </location>
</feature>
<dbReference type="Pfam" id="PF01863">
    <property type="entry name" value="YgjP-like"/>
    <property type="match status" value="1"/>
</dbReference>
<dbReference type="EMBL" id="JACDXW010000001">
    <property type="protein sequence ID" value="MCB5362505.1"/>
    <property type="molecule type" value="Genomic_DNA"/>
</dbReference>
<dbReference type="Proteomes" id="UP000776983">
    <property type="component" value="Unassembled WGS sequence"/>
</dbReference>
<gene>
    <name evidence="3" type="ORF">H0484_01875</name>
</gene>
<keyword evidence="4" id="KW-1185">Reference proteome</keyword>
<evidence type="ECO:0000259" key="2">
    <source>
        <dbReference type="Pfam" id="PF01863"/>
    </source>
</evidence>
<reference evidence="3 4" key="1">
    <citation type="submission" date="2020-07" db="EMBL/GenBank/DDBJ databases">
        <title>Pusillimonas sp. nov., isolated from poultry manure in Taiwan.</title>
        <authorList>
            <person name="Lin S.-Y."/>
            <person name="Tang Y.-S."/>
            <person name="Young C.-C."/>
        </authorList>
    </citation>
    <scope>NUCLEOTIDE SEQUENCE [LARGE SCALE GENOMIC DNA]</scope>
    <source>
        <strain evidence="3 4">CC-YST705</strain>
    </source>
</reference>
<evidence type="ECO:0000313" key="4">
    <source>
        <dbReference type="Proteomes" id="UP000776983"/>
    </source>
</evidence>
<comment type="caution">
    <text evidence="3">The sequence shown here is derived from an EMBL/GenBank/DDBJ whole genome shotgun (WGS) entry which is preliminary data.</text>
</comment>
<evidence type="ECO:0000256" key="1">
    <source>
        <dbReference type="SAM" id="MobiDB-lite"/>
    </source>
</evidence>
<feature type="domain" description="YgjP-like metallopeptidase" evidence="2">
    <location>
        <begin position="72"/>
        <end position="286"/>
    </location>
</feature>
<dbReference type="Gene3D" id="3.30.2010.10">
    <property type="entry name" value="Metalloproteases ('zincins'), catalytic domain"/>
    <property type="match status" value="1"/>
</dbReference>